<evidence type="ECO:0000256" key="2">
    <source>
        <dbReference type="ARBA" id="ARBA00012247"/>
    </source>
</evidence>
<dbReference type="GO" id="GO:0008889">
    <property type="term" value="F:glycerophosphodiester phosphodiesterase activity"/>
    <property type="evidence" value="ECO:0007669"/>
    <property type="project" value="UniProtKB-EC"/>
</dbReference>
<evidence type="ECO:0000256" key="1">
    <source>
        <dbReference type="ARBA" id="ARBA00007277"/>
    </source>
</evidence>
<evidence type="ECO:0000259" key="8">
    <source>
        <dbReference type="PROSITE" id="PS51704"/>
    </source>
</evidence>
<dbReference type="PANTHER" id="PTHR43620:SF7">
    <property type="entry name" value="GLYCEROPHOSPHODIESTER PHOSPHODIESTERASE GDPD5-RELATED"/>
    <property type="match status" value="1"/>
</dbReference>
<sequence length="371" mass="41427">MKEKRRVILLLVKFLVFNIVNATSFSDLNLKRRGADDCKPVVVAHRGASGYVPEHTLGAYALAITMGADYVEPDLVMTSDGHLISRHENELGHTCDVSQRPEFANRYRTQNVSGKTVTGWFSEDFTLAEIKTLRATEPIPLIRPGNARLDKAYDIPTFQEIIDLVKALEISENRTIGIYPELKYGLHFQNLGLAMEPKVVDIFHRNGYTEKNDPVYIQSFEVSNLKKLKKLTNLRLLQLYGAPTARPFDQAELGTWLTYARMATPKGLANVAEYAAAVGPQKSYIIPRNLANNLGSPTNFVKDAHAAGLEVHPWTFRAENVYLPKEFQSNNSSIAFGDLESEIKAFLDAGVDGLFVDQPDILVRVRGQCSD</sequence>
<organism evidence="9 10">
    <name type="scientific">Vanessa tameamea</name>
    <name type="common">Kamehameha butterfly</name>
    <dbReference type="NCBI Taxonomy" id="334116"/>
    <lineage>
        <taxon>Eukaryota</taxon>
        <taxon>Metazoa</taxon>
        <taxon>Ecdysozoa</taxon>
        <taxon>Arthropoda</taxon>
        <taxon>Hexapoda</taxon>
        <taxon>Insecta</taxon>
        <taxon>Pterygota</taxon>
        <taxon>Neoptera</taxon>
        <taxon>Endopterygota</taxon>
        <taxon>Lepidoptera</taxon>
        <taxon>Glossata</taxon>
        <taxon>Ditrysia</taxon>
        <taxon>Papilionoidea</taxon>
        <taxon>Nymphalidae</taxon>
        <taxon>Nymphalinae</taxon>
        <taxon>Vanessa</taxon>
    </lineage>
</organism>
<dbReference type="InterPro" id="IPR030395">
    <property type="entry name" value="GP_PDE_dom"/>
</dbReference>
<dbReference type="RefSeq" id="XP_026484985.2">
    <property type="nucleotide sequence ID" value="XM_026629200.2"/>
</dbReference>
<reference evidence="10" key="1">
    <citation type="submission" date="2025-08" db="UniProtKB">
        <authorList>
            <consortium name="RefSeq"/>
        </authorList>
    </citation>
    <scope>IDENTIFICATION</scope>
    <source>
        <tissue evidence="10">Whole body</tissue>
    </source>
</reference>
<comment type="similarity">
    <text evidence="1">Belongs to the glycerophosphoryl diester phosphodiesterase family.</text>
</comment>
<dbReference type="EC" id="3.1.4.46" evidence="2"/>
<dbReference type="Pfam" id="PF03009">
    <property type="entry name" value="GDPD"/>
    <property type="match status" value="1"/>
</dbReference>
<dbReference type="Proteomes" id="UP001652626">
    <property type="component" value="Chromosome 5"/>
</dbReference>
<keyword evidence="4" id="KW-0319">Glycerol metabolism</keyword>
<dbReference type="SUPFAM" id="SSF51695">
    <property type="entry name" value="PLC-like phosphodiesterases"/>
    <property type="match status" value="1"/>
</dbReference>
<dbReference type="GO" id="GO:0006629">
    <property type="term" value="P:lipid metabolic process"/>
    <property type="evidence" value="ECO:0007669"/>
    <property type="project" value="InterPro"/>
</dbReference>
<evidence type="ECO:0000256" key="4">
    <source>
        <dbReference type="ARBA" id="ARBA00022798"/>
    </source>
</evidence>
<evidence type="ECO:0000256" key="7">
    <source>
        <dbReference type="SAM" id="SignalP"/>
    </source>
</evidence>
<keyword evidence="3 7" id="KW-0732">Signal</keyword>
<evidence type="ECO:0000256" key="3">
    <source>
        <dbReference type="ARBA" id="ARBA00022729"/>
    </source>
</evidence>
<proteinExistence type="inferred from homology"/>
<evidence type="ECO:0000313" key="10">
    <source>
        <dbReference type="RefSeq" id="XP_026484985.2"/>
    </source>
</evidence>
<dbReference type="PANTHER" id="PTHR43620">
    <property type="entry name" value="GLYCEROPHOSPHORYL DIESTER PHOSPHODIESTERASE"/>
    <property type="match status" value="1"/>
</dbReference>
<evidence type="ECO:0000256" key="5">
    <source>
        <dbReference type="ARBA" id="ARBA00022801"/>
    </source>
</evidence>
<gene>
    <name evidence="10" type="primary">LOC113392662</name>
</gene>
<dbReference type="Gene3D" id="3.20.20.190">
    <property type="entry name" value="Phosphatidylinositol (PI) phosphodiesterase"/>
    <property type="match status" value="1"/>
</dbReference>
<dbReference type="InterPro" id="IPR017946">
    <property type="entry name" value="PLC-like_Pdiesterase_TIM-brl"/>
</dbReference>
<dbReference type="OMA" id="CRHENDI"/>
<name>A0A8B8HKC7_VANTA</name>
<dbReference type="GeneID" id="113392662"/>
<dbReference type="CDD" id="cd08602">
    <property type="entry name" value="GDPD_ScGlpQ1_like"/>
    <property type="match status" value="1"/>
</dbReference>
<dbReference type="AlphaFoldDB" id="A0A8B8HKC7"/>
<feature type="signal peptide" evidence="7">
    <location>
        <begin position="1"/>
        <end position="22"/>
    </location>
</feature>
<keyword evidence="5" id="KW-0378">Hydrolase</keyword>
<accession>A0A8B8HKC7</accession>
<comment type="catalytic activity">
    <reaction evidence="6">
        <text>a sn-glycero-3-phosphodiester + H2O = an alcohol + sn-glycerol 3-phosphate + H(+)</text>
        <dbReference type="Rhea" id="RHEA:12969"/>
        <dbReference type="ChEBI" id="CHEBI:15377"/>
        <dbReference type="ChEBI" id="CHEBI:15378"/>
        <dbReference type="ChEBI" id="CHEBI:30879"/>
        <dbReference type="ChEBI" id="CHEBI:57597"/>
        <dbReference type="ChEBI" id="CHEBI:83408"/>
        <dbReference type="EC" id="3.1.4.46"/>
    </reaction>
</comment>
<evidence type="ECO:0000256" key="6">
    <source>
        <dbReference type="ARBA" id="ARBA00047512"/>
    </source>
</evidence>
<dbReference type="GO" id="GO:0006071">
    <property type="term" value="P:glycerol metabolic process"/>
    <property type="evidence" value="ECO:0007669"/>
    <property type="project" value="UniProtKB-KW"/>
</dbReference>
<protein>
    <recommendedName>
        <fullName evidence="2">glycerophosphodiester phosphodiesterase</fullName>
        <ecNumber evidence="2">3.1.4.46</ecNumber>
    </recommendedName>
</protein>
<feature type="domain" description="GP-PDE" evidence="8">
    <location>
        <begin position="40"/>
        <end position="366"/>
    </location>
</feature>
<evidence type="ECO:0000313" key="9">
    <source>
        <dbReference type="Proteomes" id="UP001652626"/>
    </source>
</evidence>
<dbReference type="OrthoDB" id="1058301at2759"/>
<keyword evidence="9" id="KW-1185">Reference proteome</keyword>
<dbReference type="PROSITE" id="PS51704">
    <property type="entry name" value="GP_PDE"/>
    <property type="match status" value="1"/>
</dbReference>
<feature type="chain" id="PRO_5045429111" description="glycerophosphodiester phosphodiesterase" evidence="7">
    <location>
        <begin position="23"/>
        <end position="371"/>
    </location>
</feature>